<dbReference type="Proteomes" id="UP000075243">
    <property type="component" value="Chromosome 10"/>
</dbReference>
<evidence type="ECO:0000313" key="2">
    <source>
        <dbReference type="Proteomes" id="UP000075243"/>
    </source>
</evidence>
<sequence length="58" mass="6888">MERVLRSIDLNFEHIVAIIEETKDLEVMTIKQLLGLLEAYEETKKKVSWNNYSKHNLI</sequence>
<dbReference type="EMBL" id="CM003612">
    <property type="protein sequence ID" value="KYP59347.1"/>
    <property type="molecule type" value="Genomic_DNA"/>
</dbReference>
<dbReference type="Gramene" id="C.cajan_14351.t">
    <property type="protein sequence ID" value="C.cajan_14351.t.cds1"/>
    <property type="gene ID" value="C.cajan_14351"/>
</dbReference>
<evidence type="ECO:0008006" key="3">
    <source>
        <dbReference type="Google" id="ProtNLM"/>
    </source>
</evidence>
<name>A0A151SX23_CAJCA</name>
<keyword evidence="2" id="KW-1185">Reference proteome</keyword>
<organism evidence="1 2">
    <name type="scientific">Cajanus cajan</name>
    <name type="common">Pigeon pea</name>
    <name type="synonym">Cajanus indicus</name>
    <dbReference type="NCBI Taxonomy" id="3821"/>
    <lineage>
        <taxon>Eukaryota</taxon>
        <taxon>Viridiplantae</taxon>
        <taxon>Streptophyta</taxon>
        <taxon>Embryophyta</taxon>
        <taxon>Tracheophyta</taxon>
        <taxon>Spermatophyta</taxon>
        <taxon>Magnoliopsida</taxon>
        <taxon>eudicotyledons</taxon>
        <taxon>Gunneridae</taxon>
        <taxon>Pentapetalae</taxon>
        <taxon>rosids</taxon>
        <taxon>fabids</taxon>
        <taxon>Fabales</taxon>
        <taxon>Fabaceae</taxon>
        <taxon>Papilionoideae</taxon>
        <taxon>50 kb inversion clade</taxon>
        <taxon>NPAAA clade</taxon>
        <taxon>indigoferoid/millettioid clade</taxon>
        <taxon>Phaseoleae</taxon>
        <taxon>Cajanus</taxon>
    </lineage>
</organism>
<reference evidence="1 2" key="1">
    <citation type="journal article" date="2012" name="Nat. Biotechnol.">
        <title>Draft genome sequence of pigeonpea (Cajanus cajan), an orphan legume crop of resource-poor farmers.</title>
        <authorList>
            <person name="Varshney R.K."/>
            <person name="Chen W."/>
            <person name="Li Y."/>
            <person name="Bharti A.K."/>
            <person name="Saxena R.K."/>
            <person name="Schlueter J.A."/>
            <person name="Donoghue M.T."/>
            <person name="Azam S."/>
            <person name="Fan G."/>
            <person name="Whaley A.M."/>
            <person name="Farmer A.D."/>
            <person name="Sheridan J."/>
            <person name="Iwata A."/>
            <person name="Tuteja R."/>
            <person name="Penmetsa R.V."/>
            <person name="Wu W."/>
            <person name="Upadhyaya H.D."/>
            <person name="Yang S.P."/>
            <person name="Shah T."/>
            <person name="Saxena K.B."/>
            <person name="Michael T."/>
            <person name="McCombie W.R."/>
            <person name="Yang B."/>
            <person name="Zhang G."/>
            <person name="Yang H."/>
            <person name="Wang J."/>
            <person name="Spillane C."/>
            <person name="Cook D.R."/>
            <person name="May G.D."/>
            <person name="Xu X."/>
            <person name="Jackson S.A."/>
        </authorList>
    </citation>
    <scope>NUCLEOTIDE SEQUENCE [LARGE SCALE GENOMIC DNA]</scope>
    <source>
        <strain evidence="2">cv. Asha</strain>
    </source>
</reference>
<proteinExistence type="predicted"/>
<protein>
    <recommendedName>
        <fullName evidence="3">Retrovirus-related Pol polyprotein from transposon TNT 1-94</fullName>
    </recommendedName>
</protein>
<accession>A0A151SX23</accession>
<evidence type="ECO:0000313" key="1">
    <source>
        <dbReference type="EMBL" id="KYP59347.1"/>
    </source>
</evidence>
<dbReference type="AlphaFoldDB" id="A0A151SX23"/>
<gene>
    <name evidence="1" type="ORF">KK1_014780</name>
</gene>